<sequence>MGGTVNCTMKLNRHIRKMLFVGLWCIIGGGVMVLLVAAIRNRKDKTCAGYEISMAGGNGQWFMNKKEVVDILTDKGTVALKGRSLKRFDLRAMEERLQKNVWIRDAELFFDNNQVLQVKIAERDPIARIFTAMGNSFYIDSSCERLPLSDKVSAKLPVFTGFPSEKARVGKADSLLLHHIKQVSLFIQHDPFWMAQIAQTDIQPDRKFEMIPMVGNHVIEFGDGTDFDKKFARLLQFYRLVLSKTGMDVYDRLNVQYDRQVIGVKKGTYVARVDSVQAARSAQALIASAQKAMADTASRQQEARSQEMLSSVNNSPAKSSATTEKPPIPVSTALKRTSNSPKNSPVKDRSYETLKKPVKKVAPPAKKAPPPSKKPTPKAVMPKKKT</sequence>
<reference evidence="3 4" key="1">
    <citation type="submission" date="2018-09" db="EMBL/GenBank/DDBJ databases">
        <title>Genome sequencing of strain 6GH32-13.</title>
        <authorList>
            <person name="Weon H.-Y."/>
            <person name="Heo J."/>
            <person name="Kwon S.-W."/>
        </authorList>
    </citation>
    <scope>NUCLEOTIDE SEQUENCE [LARGE SCALE GENOMIC DNA]</scope>
    <source>
        <strain evidence="3 4">5GH32-13</strain>
    </source>
</reference>
<feature type="transmembrane region" description="Helical" evidence="2">
    <location>
        <begin position="18"/>
        <end position="39"/>
    </location>
</feature>
<protein>
    <recommendedName>
        <fullName evidence="5">Cell division protein FtsQ</fullName>
    </recommendedName>
</protein>
<feature type="compositionally biased region" description="Polar residues" evidence="1">
    <location>
        <begin position="334"/>
        <end position="343"/>
    </location>
</feature>
<dbReference type="AlphaFoldDB" id="A0A3B7MT13"/>
<feature type="region of interest" description="Disordered" evidence="1">
    <location>
        <begin position="296"/>
        <end position="386"/>
    </location>
</feature>
<proteinExistence type="predicted"/>
<evidence type="ECO:0000313" key="4">
    <source>
        <dbReference type="Proteomes" id="UP000263900"/>
    </source>
</evidence>
<accession>A0A3B7MT13</accession>
<dbReference type="Proteomes" id="UP000263900">
    <property type="component" value="Chromosome"/>
</dbReference>
<evidence type="ECO:0008006" key="5">
    <source>
        <dbReference type="Google" id="ProtNLM"/>
    </source>
</evidence>
<dbReference type="OrthoDB" id="1466667at2"/>
<feature type="compositionally biased region" description="Basic and acidic residues" evidence="1">
    <location>
        <begin position="345"/>
        <end position="355"/>
    </location>
</feature>
<keyword evidence="4" id="KW-1185">Reference proteome</keyword>
<gene>
    <name evidence="3" type="ORF">D3H65_28570</name>
</gene>
<keyword evidence="2" id="KW-0812">Transmembrane</keyword>
<dbReference type="EMBL" id="CP032157">
    <property type="protein sequence ID" value="AXY77694.1"/>
    <property type="molecule type" value="Genomic_DNA"/>
</dbReference>
<evidence type="ECO:0000256" key="2">
    <source>
        <dbReference type="SAM" id="Phobius"/>
    </source>
</evidence>
<organism evidence="3 4">
    <name type="scientific">Paraflavitalea soli</name>
    <dbReference type="NCBI Taxonomy" id="2315862"/>
    <lineage>
        <taxon>Bacteria</taxon>
        <taxon>Pseudomonadati</taxon>
        <taxon>Bacteroidota</taxon>
        <taxon>Chitinophagia</taxon>
        <taxon>Chitinophagales</taxon>
        <taxon>Chitinophagaceae</taxon>
        <taxon>Paraflavitalea</taxon>
    </lineage>
</organism>
<feature type="compositionally biased region" description="Polar residues" evidence="1">
    <location>
        <begin position="307"/>
        <end position="323"/>
    </location>
</feature>
<name>A0A3B7MT13_9BACT</name>
<evidence type="ECO:0000256" key="1">
    <source>
        <dbReference type="SAM" id="MobiDB-lite"/>
    </source>
</evidence>
<dbReference type="KEGG" id="pseg:D3H65_28570"/>
<evidence type="ECO:0000313" key="3">
    <source>
        <dbReference type="EMBL" id="AXY77694.1"/>
    </source>
</evidence>
<keyword evidence="2" id="KW-0472">Membrane</keyword>
<keyword evidence="2" id="KW-1133">Transmembrane helix</keyword>